<sequence length="122" mass="13626">MVVSQGLYLPSGAQCGHIVSEEKGLLYEEPPTLYFSSPLILLVQNLVTQFPQDSLRPQSHRFPPKVVFILSPQMPSLHRLPVQDFLGLCGQKQLFSVCEEVWGWGREGVNSSVGIWRSQVGC</sequence>
<keyword evidence="2" id="KW-1185">Reference proteome</keyword>
<dbReference type="AlphaFoldDB" id="A0A7J7SRC0"/>
<comment type="caution">
    <text evidence="1">The sequence shown here is derived from an EMBL/GenBank/DDBJ whole genome shotgun (WGS) entry which is preliminary data.</text>
</comment>
<evidence type="ECO:0000313" key="2">
    <source>
        <dbReference type="Proteomes" id="UP000527355"/>
    </source>
</evidence>
<accession>A0A7J7SRC0</accession>
<dbReference type="EMBL" id="JABWUV010000018">
    <property type="protein sequence ID" value="KAF6291009.1"/>
    <property type="molecule type" value="Genomic_DNA"/>
</dbReference>
<dbReference type="Proteomes" id="UP000527355">
    <property type="component" value="Unassembled WGS sequence"/>
</dbReference>
<evidence type="ECO:0000313" key="1">
    <source>
        <dbReference type="EMBL" id="KAF6291009.1"/>
    </source>
</evidence>
<proteinExistence type="predicted"/>
<protein>
    <submittedName>
        <fullName evidence="1">Uncharacterized protein</fullName>
    </submittedName>
</protein>
<gene>
    <name evidence="1" type="ORF">mMyoMyo1_009389</name>
</gene>
<name>A0A7J7SRC0_MYOMY</name>
<reference evidence="1 2" key="1">
    <citation type="journal article" date="2020" name="Nature">
        <title>Six reference-quality genomes reveal evolution of bat adaptations.</title>
        <authorList>
            <person name="Jebb D."/>
            <person name="Huang Z."/>
            <person name="Pippel M."/>
            <person name="Hughes G.M."/>
            <person name="Lavrichenko K."/>
            <person name="Devanna P."/>
            <person name="Winkler S."/>
            <person name="Jermiin L.S."/>
            <person name="Skirmuntt E.C."/>
            <person name="Katzourakis A."/>
            <person name="Burkitt-Gray L."/>
            <person name="Ray D.A."/>
            <person name="Sullivan K.A.M."/>
            <person name="Roscito J.G."/>
            <person name="Kirilenko B.M."/>
            <person name="Davalos L.M."/>
            <person name="Corthals A.P."/>
            <person name="Power M.L."/>
            <person name="Jones G."/>
            <person name="Ransome R.D."/>
            <person name="Dechmann D.K.N."/>
            <person name="Locatelli A.G."/>
            <person name="Puechmaille S.J."/>
            <person name="Fedrigo O."/>
            <person name="Jarvis E.D."/>
            <person name="Hiller M."/>
            <person name="Vernes S.C."/>
            <person name="Myers E.W."/>
            <person name="Teeling E.C."/>
        </authorList>
    </citation>
    <scope>NUCLEOTIDE SEQUENCE [LARGE SCALE GENOMIC DNA]</scope>
    <source>
        <strain evidence="1">MMyoMyo1</strain>
        <tissue evidence="1">Flight muscle</tissue>
    </source>
</reference>
<organism evidence="1 2">
    <name type="scientific">Myotis myotis</name>
    <name type="common">Greater mouse-eared bat</name>
    <name type="synonym">Vespertilio myotis</name>
    <dbReference type="NCBI Taxonomy" id="51298"/>
    <lineage>
        <taxon>Eukaryota</taxon>
        <taxon>Metazoa</taxon>
        <taxon>Chordata</taxon>
        <taxon>Craniata</taxon>
        <taxon>Vertebrata</taxon>
        <taxon>Euteleostomi</taxon>
        <taxon>Mammalia</taxon>
        <taxon>Eutheria</taxon>
        <taxon>Laurasiatheria</taxon>
        <taxon>Chiroptera</taxon>
        <taxon>Yangochiroptera</taxon>
        <taxon>Vespertilionidae</taxon>
        <taxon>Myotis</taxon>
    </lineage>
</organism>